<comment type="caution">
    <text evidence="2">The sequence shown here is derived from an EMBL/GenBank/DDBJ whole genome shotgun (WGS) entry which is preliminary data.</text>
</comment>
<evidence type="ECO:0000256" key="1">
    <source>
        <dbReference type="SAM" id="MobiDB-lite"/>
    </source>
</evidence>
<name>A0AAV3PMU9_LITER</name>
<dbReference type="EMBL" id="BAABME010001758">
    <property type="protein sequence ID" value="GAA0151302.1"/>
    <property type="molecule type" value="Genomic_DNA"/>
</dbReference>
<keyword evidence="3" id="KW-1185">Reference proteome</keyword>
<feature type="region of interest" description="Disordered" evidence="1">
    <location>
        <begin position="992"/>
        <end position="1038"/>
    </location>
</feature>
<evidence type="ECO:0000313" key="3">
    <source>
        <dbReference type="Proteomes" id="UP001454036"/>
    </source>
</evidence>
<dbReference type="PANTHER" id="PTHR36892">
    <property type="entry name" value="OS01G0201800 PROTEIN"/>
    <property type="match status" value="1"/>
</dbReference>
<proteinExistence type="predicted"/>
<reference evidence="2 3" key="1">
    <citation type="submission" date="2024-01" db="EMBL/GenBank/DDBJ databases">
        <title>The complete chloroplast genome sequence of Lithospermum erythrorhizon: insights into the phylogenetic relationship among Boraginaceae species and the maternal lineages of purple gromwells.</title>
        <authorList>
            <person name="Okada T."/>
            <person name="Watanabe K."/>
        </authorList>
    </citation>
    <scope>NUCLEOTIDE SEQUENCE [LARGE SCALE GENOMIC DNA]</scope>
</reference>
<dbReference type="AlphaFoldDB" id="A0AAV3PMU9"/>
<dbReference type="PANTHER" id="PTHR36892:SF1">
    <property type="entry name" value="OS05G0518200 PROTEIN"/>
    <property type="match status" value="1"/>
</dbReference>
<sequence length="1113" mass="124867">MAFSNEGFSVREYTWRMRSEDVVKCWPFDDITTYDERKMKSFLPQITVKKFRWWFDELQFAISPSNRKVKRKKGLKRNGSVIEEAEELDDDRVTSKKVKAPKRRHVVELFEVSQPPAGTVHEEVAQFDDDTIASIGVCDTYHDDKVEGIPNFESLVSTNANFDMKEKNNKREHPESRRLCKKKFKKDKKQLNIKENGLMKFHIAKKKRPYKSIVHSPVHPPASSSCSLFDKQLDEDSMGAGSCAKKKPQRKSIVKGKKGKVIRASKLFSDCLKPDSHPQCIVGKDLFYQSSITHVLLKTSKKHQSGTLQSKKDDLIGKLREDSSAVRCPELQEVIRVNSSDVSLPKDCVRGTTEDENSWVTNVTRAISRKTEVDLSFEPIIEKHLCEMEHSPDDVNIIRDSSNFLENSFNRYQGSFVTKEHCGAGHAMSLGDYRQQVSFQLPGTASFAPNNCRIFGALSENNVPKANELYLKEYATAPLQSSWLSTLDGNAAHPQFVPEDRTRNFRAKFIPCYPIPRLTPKELMHTICSPLNLKQKEIMHGEILMQDFVGLPLNSQGELIKKHSKSPTVPAQLKTASTIACNFTSLGAPTDILSCRAKFPDVKTANCRRPLKGQLKVFPNKDFKLQNPYIGMSSGLVNLDPVDGDPDSHSNYSFESDLEQMTIPTNSQKLKHANNLHIQKTSSSCQLQSTMCLMGKVFPVGEMNLQQLEDRKAWTDKLGTTENSTTRVLRGTGASSKYLADKELVPRQSLFCRNGEADIVEQYGFGSVRRYLSPCYMPSFFQAPSHPFEKHGFVIQDSAKCQYPCLSSHSLSSTNNNLGRRTSSINGKLTEIGPHATSALGLPVLHSRLTRSLGTPQSICPSWSGDTEKREIMDCLPSFPDSLRIYYTESGTSANLLNDPSLEKPTVNCLSSSCFLRKSFVQHASSHYHLIPSIPLSTLDQATHNIHRNKMKSKRHDKLRTSARGPDICKITNKWTPMLLEDSTSQFHNLSLLEDPGDTVKPAQKDSEVDAHRDNREDESCSFNDQEKAKAGDQVGSNEIVGSSELVSGETDDRARTGPVKLAAGGKHILKPSKKASQIDNSSPTSSTIRFVETLRAKNVLQSDDKPARIYKF</sequence>
<protein>
    <submittedName>
        <fullName evidence="2">Uncharacterized protein</fullName>
    </submittedName>
</protein>
<feature type="compositionally biased region" description="Basic and acidic residues" evidence="1">
    <location>
        <begin position="1003"/>
        <end position="1031"/>
    </location>
</feature>
<dbReference type="Proteomes" id="UP001454036">
    <property type="component" value="Unassembled WGS sequence"/>
</dbReference>
<accession>A0AAV3PMU9</accession>
<gene>
    <name evidence="2" type="ORF">LIER_10047</name>
</gene>
<evidence type="ECO:0000313" key="2">
    <source>
        <dbReference type="EMBL" id="GAA0151302.1"/>
    </source>
</evidence>
<organism evidence="2 3">
    <name type="scientific">Lithospermum erythrorhizon</name>
    <name type="common">Purple gromwell</name>
    <name type="synonym">Lithospermum officinale var. erythrorhizon</name>
    <dbReference type="NCBI Taxonomy" id="34254"/>
    <lineage>
        <taxon>Eukaryota</taxon>
        <taxon>Viridiplantae</taxon>
        <taxon>Streptophyta</taxon>
        <taxon>Embryophyta</taxon>
        <taxon>Tracheophyta</taxon>
        <taxon>Spermatophyta</taxon>
        <taxon>Magnoliopsida</taxon>
        <taxon>eudicotyledons</taxon>
        <taxon>Gunneridae</taxon>
        <taxon>Pentapetalae</taxon>
        <taxon>asterids</taxon>
        <taxon>lamiids</taxon>
        <taxon>Boraginales</taxon>
        <taxon>Boraginaceae</taxon>
        <taxon>Boraginoideae</taxon>
        <taxon>Lithospermeae</taxon>
        <taxon>Lithospermum</taxon>
    </lineage>
</organism>